<dbReference type="SUPFAM" id="SSF53613">
    <property type="entry name" value="Ribokinase-like"/>
    <property type="match status" value="1"/>
</dbReference>
<dbReference type="GO" id="GO:0033786">
    <property type="term" value="F:heptose-1-phosphate adenylyltransferase activity"/>
    <property type="evidence" value="ECO:0007669"/>
    <property type="project" value="TreeGrafter"/>
</dbReference>
<accession>T1BXL8</accession>
<dbReference type="Gene3D" id="3.40.1190.20">
    <property type="match status" value="1"/>
</dbReference>
<protein>
    <submittedName>
        <fullName evidence="2">RfaE bifunctional protein</fullName>
    </submittedName>
</protein>
<gene>
    <name evidence="2" type="ORF">B2A_04303</name>
</gene>
<sequence>MRPATSRIGAHTREVFDVTGAGDTVIATLAAMMAAGVPLREAMPIANRAAGIVVGKFGTATASYEELFS</sequence>
<organism evidence="2">
    <name type="scientific">mine drainage metagenome</name>
    <dbReference type="NCBI Taxonomy" id="410659"/>
    <lineage>
        <taxon>unclassified sequences</taxon>
        <taxon>metagenomes</taxon>
        <taxon>ecological metagenomes</taxon>
    </lineage>
</organism>
<dbReference type="EMBL" id="AUZZ01002885">
    <property type="protein sequence ID" value="EQD58580.1"/>
    <property type="molecule type" value="Genomic_DNA"/>
</dbReference>
<proteinExistence type="predicted"/>
<dbReference type="GO" id="GO:0033785">
    <property type="term" value="F:heptose 7-phosphate kinase activity"/>
    <property type="evidence" value="ECO:0007669"/>
    <property type="project" value="TreeGrafter"/>
</dbReference>
<dbReference type="InterPro" id="IPR011611">
    <property type="entry name" value="PfkB_dom"/>
</dbReference>
<name>T1BXL8_9ZZZZ</name>
<evidence type="ECO:0000313" key="2">
    <source>
        <dbReference type="EMBL" id="EQD58580.1"/>
    </source>
</evidence>
<feature type="domain" description="Carbohydrate kinase PfkB" evidence="1">
    <location>
        <begin position="11"/>
        <end position="62"/>
    </location>
</feature>
<comment type="caution">
    <text evidence="2">The sequence shown here is derived from an EMBL/GenBank/DDBJ whole genome shotgun (WGS) entry which is preliminary data.</text>
</comment>
<dbReference type="PANTHER" id="PTHR46969">
    <property type="entry name" value="BIFUNCTIONAL PROTEIN HLDE"/>
    <property type="match status" value="1"/>
</dbReference>
<reference evidence="2" key="1">
    <citation type="submission" date="2013-08" db="EMBL/GenBank/DDBJ databases">
        <authorList>
            <person name="Mendez C."/>
            <person name="Richter M."/>
            <person name="Ferrer M."/>
            <person name="Sanchez J."/>
        </authorList>
    </citation>
    <scope>NUCLEOTIDE SEQUENCE</scope>
</reference>
<dbReference type="InterPro" id="IPR029056">
    <property type="entry name" value="Ribokinase-like"/>
</dbReference>
<dbReference type="GO" id="GO:0005829">
    <property type="term" value="C:cytosol"/>
    <property type="evidence" value="ECO:0007669"/>
    <property type="project" value="TreeGrafter"/>
</dbReference>
<dbReference type="AlphaFoldDB" id="T1BXL8"/>
<dbReference type="PANTHER" id="PTHR46969:SF1">
    <property type="entry name" value="BIFUNCTIONAL PROTEIN HLDE"/>
    <property type="match status" value="1"/>
</dbReference>
<reference evidence="2" key="2">
    <citation type="journal article" date="2014" name="ISME J.">
        <title>Microbial stratification in low pH oxic and suboxic macroscopic growths along an acid mine drainage.</title>
        <authorList>
            <person name="Mendez-Garcia C."/>
            <person name="Mesa V."/>
            <person name="Sprenger R.R."/>
            <person name="Richter M."/>
            <person name="Diez M.S."/>
            <person name="Solano J."/>
            <person name="Bargiela R."/>
            <person name="Golyshina O.V."/>
            <person name="Manteca A."/>
            <person name="Ramos J.L."/>
            <person name="Gallego J.R."/>
            <person name="Llorente I."/>
            <person name="Martins Dos Santos V.A."/>
            <person name="Jensen O.N."/>
            <person name="Pelaez A.I."/>
            <person name="Sanchez J."/>
            <person name="Ferrer M."/>
        </authorList>
    </citation>
    <scope>NUCLEOTIDE SEQUENCE</scope>
</reference>
<dbReference type="Pfam" id="PF00294">
    <property type="entry name" value="PfkB"/>
    <property type="match status" value="1"/>
</dbReference>
<evidence type="ECO:0000259" key="1">
    <source>
        <dbReference type="Pfam" id="PF00294"/>
    </source>
</evidence>